<dbReference type="EMBL" id="JAOYFB010000001">
    <property type="protein sequence ID" value="KAK4002926.1"/>
    <property type="molecule type" value="Genomic_DNA"/>
</dbReference>
<keyword evidence="2" id="KW-1185">Reference proteome</keyword>
<sequence length="61" mass="7109">MNMSAITAEPYGVKVGLYCHDNHDRDQFNRNYPGQVHWPASAINPPKDELYLRMRDGHFFS</sequence>
<proteinExistence type="predicted"/>
<protein>
    <submittedName>
        <fullName evidence="1">Uncharacterized protein</fullName>
    </submittedName>
</protein>
<dbReference type="Proteomes" id="UP001234178">
    <property type="component" value="Unassembled WGS sequence"/>
</dbReference>
<comment type="caution">
    <text evidence="1">The sequence shown here is derived from an EMBL/GenBank/DDBJ whole genome shotgun (WGS) entry which is preliminary data.</text>
</comment>
<evidence type="ECO:0000313" key="2">
    <source>
        <dbReference type="Proteomes" id="UP001234178"/>
    </source>
</evidence>
<reference evidence="1 2" key="1">
    <citation type="journal article" date="2023" name="Nucleic Acids Res.">
        <title>The hologenome of Daphnia magna reveals possible DNA methylation and microbiome-mediated evolution of the host genome.</title>
        <authorList>
            <person name="Chaturvedi A."/>
            <person name="Li X."/>
            <person name="Dhandapani V."/>
            <person name="Marshall H."/>
            <person name="Kissane S."/>
            <person name="Cuenca-Cambronero M."/>
            <person name="Asole G."/>
            <person name="Calvet F."/>
            <person name="Ruiz-Romero M."/>
            <person name="Marangio P."/>
            <person name="Guigo R."/>
            <person name="Rago D."/>
            <person name="Mirbahai L."/>
            <person name="Eastwood N."/>
            <person name="Colbourne J.K."/>
            <person name="Zhou J."/>
            <person name="Mallon E."/>
            <person name="Orsini L."/>
        </authorList>
    </citation>
    <scope>NUCLEOTIDE SEQUENCE [LARGE SCALE GENOMIC DNA]</scope>
    <source>
        <strain evidence="1">LRV0_1</strain>
    </source>
</reference>
<accession>A0ABQ9YQN6</accession>
<name>A0ABQ9YQN6_9CRUS</name>
<organism evidence="1 2">
    <name type="scientific">Daphnia magna</name>
    <dbReference type="NCBI Taxonomy" id="35525"/>
    <lineage>
        <taxon>Eukaryota</taxon>
        <taxon>Metazoa</taxon>
        <taxon>Ecdysozoa</taxon>
        <taxon>Arthropoda</taxon>
        <taxon>Crustacea</taxon>
        <taxon>Branchiopoda</taxon>
        <taxon>Diplostraca</taxon>
        <taxon>Cladocera</taxon>
        <taxon>Anomopoda</taxon>
        <taxon>Daphniidae</taxon>
        <taxon>Daphnia</taxon>
    </lineage>
</organism>
<gene>
    <name evidence="1" type="ORF">OUZ56_004719</name>
</gene>
<evidence type="ECO:0000313" key="1">
    <source>
        <dbReference type="EMBL" id="KAK4002926.1"/>
    </source>
</evidence>